<name>F8NLI0_SERL9</name>
<dbReference type="Proteomes" id="UP000008064">
    <property type="component" value="Unassembled WGS sequence"/>
</dbReference>
<accession>F8NLI0</accession>
<dbReference type="GeneID" id="18817849"/>
<sequence length="85" mass="9547">MQKIRELTWLNYASFKNGKVGNFTLEVAAMTTNHDWQYAILSDACQKPDSATAIYPSNLSLTLYEVKRISSLKISAGFNVALHHL</sequence>
<dbReference type="KEGG" id="sla:SERLADRAFT_459214"/>
<dbReference type="AlphaFoldDB" id="F8NLI0"/>
<organism>
    <name type="scientific">Serpula lacrymans var. lacrymans (strain S7.9)</name>
    <name type="common">Dry rot fungus</name>
    <dbReference type="NCBI Taxonomy" id="578457"/>
    <lineage>
        <taxon>Eukaryota</taxon>
        <taxon>Fungi</taxon>
        <taxon>Dikarya</taxon>
        <taxon>Basidiomycota</taxon>
        <taxon>Agaricomycotina</taxon>
        <taxon>Agaricomycetes</taxon>
        <taxon>Agaricomycetidae</taxon>
        <taxon>Boletales</taxon>
        <taxon>Coniophorineae</taxon>
        <taxon>Serpulaceae</taxon>
        <taxon>Serpula</taxon>
    </lineage>
</organism>
<dbReference type="EMBL" id="GL945430">
    <property type="protein sequence ID" value="EGO28597.1"/>
    <property type="molecule type" value="Genomic_DNA"/>
</dbReference>
<reference evidence="1" key="1">
    <citation type="submission" date="2011-04" db="EMBL/GenBank/DDBJ databases">
        <title>Evolution of plant cell wall degrading machinery underlies the functional diversity of forest fungi.</title>
        <authorList>
            <consortium name="US DOE Joint Genome Institute (JGI-PGF)"/>
            <person name="Eastwood D.C."/>
            <person name="Floudas D."/>
            <person name="Binder M."/>
            <person name="Majcherczyk A."/>
            <person name="Schneider P."/>
            <person name="Aerts A."/>
            <person name="Asiegbu F.O."/>
            <person name="Baker S.E."/>
            <person name="Barry K."/>
            <person name="Bendiksby M."/>
            <person name="Blumentritt M."/>
            <person name="Coutinho P.M."/>
            <person name="Cullen D."/>
            <person name="Cullen D."/>
            <person name="Gathman A."/>
            <person name="Goodell B."/>
            <person name="Henrissat B."/>
            <person name="Ihrmark K."/>
            <person name="Kauserud H."/>
            <person name="Kohler A."/>
            <person name="LaButti K."/>
            <person name="Lapidus A."/>
            <person name="Lavin J.L."/>
            <person name="Lee Y.-H."/>
            <person name="Lindquist E."/>
            <person name="Lilly W."/>
            <person name="Lucas S."/>
            <person name="Morin E."/>
            <person name="Murat C."/>
            <person name="Oguiza J.A."/>
            <person name="Park J."/>
            <person name="Pisabarro A.G."/>
            <person name="Riley R."/>
            <person name="Rosling A."/>
            <person name="Salamov A."/>
            <person name="Schmidt O."/>
            <person name="Schmutz J."/>
            <person name="Skrede I."/>
            <person name="Stenlid J."/>
            <person name="Wiebenga A."/>
            <person name="Xie X."/>
            <person name="Kues U."/>
            <person name="Hibbett D.S."/>
            <person name="Hoffmeister D."/>
            <person name="Hogberg N."/>
            <person name="Martin F."/>
            <person name="Grigoriev I.V."/>
            <person name="Watkinson S.C."/>
        </authorList>
    </citation>
    <scope>NUCLEOTIDE SEQUENCE</scope>
    <source>
        <strain evidence="1">S7.9</strain>
    </source>
</reference>
<dbReference type="RefSeq" id="XP_007314796.1">
    <property type="nucleotide sequence ID" value="XM_007314734.1"/>
</dbReference>
<protein>
    <submittedName>
        <fullName evidence="1">Uncharacterized protein</fullName>
    </submittedName>
</protein>
<proteinExistence type="predicted"/>
<dbReference type="HOGENOM" id="CLU_2514022_0_0_1"/>
<evidence type="ECO:0000313" key="1">
    <source>
        <dbReference type="EMBL" id="EGO28597.1"/>
    </source>
</evidence>
<gene>
    <name evidence="1" type="ORF">SERLADRAFT_459214</name>
</gene>